<evidence type="ECO:0000256" key="2">
    <source>
        <dbReference type="SAM" id="Phobius"/>
    </source>
</evidence>
<protein>
    <recommendedName>
        <fullName evidence="4">CARDB domain-containing protein</fullName>
    </recommendedName>
</protein>
<dbReference type="Gene3D" id="2.60.40.10">
    <property type="entry name" value="Immunoglobulins"/>
    <property type="match status" value="1"/>
</dbReference>
<feature type="region of interest" description="Disordered" evidence="1">
    <location>
        <begin position="57"/>
        <end position="78"/>
    </location>
</feature>
<organism evidence="3">
    <name type="scientific">uncultured marine group II/III euryarchaeote AD1000_80_C01</name>
    <dbReference type="NCBI Taxonomy" id="1457813"/>
    <lineage>
        <taxon>Archaea</taxon>
        <taxon>Methanobacteriati</taxon>
        <taxon>Methanobacteriota</taxon>
        <taxon>environmental samples</taxon>
    </lineage>
</organism>
<dbReference type="AlphaFoldDB" id="A0A075FYS3"/>
<dbReference type="EMBL" id="KF900480">
    <property type="protein sequence ID" value="AIE96458.1"/>
    <property type="molecule type" value="Genomic_DNA"/>
</dbReference>
<sequence length="494" mass="52004">MDGGQLNAENPPSDLQFWSAYGSAATLFLPESMGAFSINIFSAPGYNLSNYTAQWNDGPKDDMEGDEHTTPGSVINPIPGSGGTLSFESILGEYGELVIDRIEVERLTETNTYEATELDYSGWLLRGDSGFSLNIQNGATLTATDSEISGADVTINGEFSATNTFVSASGPVALTGSAASVSMNGGGFDGSRDDHDIVADTEAQISLNNVNGTGGIVDLWERQLASQVIQFPGSGITFNLTGVGPAERTLQGLSMVDGTYVVPANYQQGPRIVEIGYGDGTIWTESATVSDIEWFTAWGTYYGTNGNLEKIANPSVQFDTIPHISVTSVEITKQANLGKRATVMVTLSNTGSADAGNPDDLIDSVAIECYDGENRADISPTYPAADVMAGETAEIELKWGHAQEGNATLVCSPLTPSQVAIEGTLGGGSVLSEIVVWGAAAEASPGMSPMLISFLVALVVGLGLVTYFTAIHARDEPTRTIVVERDELDDLDDI</sequence>
<feature type="compositionally biased region" description="Basic and acidic residues" evidence="1">
    <location>
        <begin position="58"/>
        <end position="69"/>
    </location>
</feature>
<proteinExistence type="predicted"/>
<keyword evidence="2" id="KW-0472">Membrane</keyword>
<evidence type="ECO:0000313" key="3">
    <source>
        <dbReference type="EMBL" id="AIE96458.1"/>
    </source>
</evidence>
<keyword evidence="2" id="KW-0812">Transmembrane</keyword>
<keyword evidence="2" id="KW-1133">Transmembrane helix</keyword>
<reference evidence="3" key="1">
    <citation type="journal article" date="2014" name="Genome Biol. Evol.">
        <title>Pangenome evidence for extensive interdomain horizontal transfer affecting lineage core and shell genes in uncultured planktonic thaumarchaeota and euryarchaeota.</title>
        <authorList>
            <person name="Deschamps P."/>
            <person name="Zivanovic Y."/>
            <person name="Moreira D."/>
            <person name="Rodriguez-Valera F."/>
            <person name="Lopez-Garcia P."/>
        </authorList>
    </citation>
    <scope>NUCLEOTIDE SEQUENCE</scope>
</reference>
<feature type="transmembrane region" description="Helical" evidence="2">
    <location>
        <begin position="450"/>
        <end position="470"/>
    </location>
</feature>
<dbReference type="InterPro" id="IPR013783">
    <property type="entry name" value="Ig-like_fold"/>
</dbReference>
<evidence type="ECO:0008006" key="4">
    <source>
        <dbReference type="Google" id="ProtNLM"/>
    </source>
</evidence>
<evidence type="ECO:0000256" key="1">
    <source>
        <dbReference type="SAM" id="MobiDB-lite"/>
    </source>
</evidence>
<accession>A0A075FYS3</accession>
<name>A0A075FYS3_9EURY</name>